<keyword evidence="8" id="KW-1185">Reference proteome</keyword>
<dbReference type="GO" id="GO:0003677">
    <property type="term" value="F:DNA binding"/>
    <property type="evidence" value="ECO:0007669"/>
    <property type="project" value="InterPro"/>
</dbReference>
<dbReference type="Gene3D" id="1.10.10.10">
    <property type="entry name" value="Winged helix-like DNA-binding domain superfamily/Winged helix DNA-binding domain"/>
    <property type="match status" value="1"/>
</dbReference>
<reference evidence="8" key="1">
    <citation type="submission" date="2016-10" db="EMBL/GenBank/DDBJ databases">
        <authorList>
            <person name="Varghese N."/>
            <person name="Submissions S."/>
        </authorList>
    </citation>
    <scope>NUCLEOTIDE SEQUENCE [LARGE SCALE GENOMIC DNA]</scope>
    <source>
        <strain evidence="8">DSM 25811 / CCM 8410 / LMG 26954 / E90</strain>
    </source>
</reference>
<dbReference type="STRING" id="1285928.SAMN04487894_13020"/>
<gene>
    <name evidence="7" type="ORF">SAMN04487894_13020</name>
</gene>
<keyword evidence="4" id="KW-0804">Transcription</keyword>
<dbReference type="NCBIfam" id="TIGR02985">
    <property type="entry name" value="Sig70_bacteroi1"/>
    <property type="match status" value="1"/>
</dbReference>
<dbReference type="GO" id="GO:0006352">
    <property type="term" value="P:DNA-templated transcription initiation"/>
    <property type="evidence" value="ECO:0007669"/>
    <property type="project" value="InterPro"/>
</dbReference>
<dbReference type="PANTHER" id="PTHR43133">
    <property type="entry name" value="RNA POLYMERASE ECF-TYPE SIGMA FACTO"/>
    <property type="match status" value="1"/>
</dbReference>
<dbReference type="InterPro" id="IPR013324">
    <property type="entry name" value="RNA_pol_sigma_r3/r4-like"/>
</dbReference>
<dbReference type="SUPFAM" id="SSF88659">
    <property type="entry name" value="Sigma3 and sigma4 domains of RNA polymerase sigma factors"/>
    <property type="match status" value="1"/>
</dbReference>
<evidence type="ECO:0000256" key="2">
    <source>
        <dbReference type="ARBA" id="ARBA00023015"/>
    </source>
</evidence>
<keyword evidence="2" id="KW-0805">Transcription regulation</keyword>
<dbReference type="InterPro" id="IPR013325">
    <property type="entry name" value="RNA_pol_sigma_r2"/>
</dbReference>
<name>A0A1G7BKQ1_NIADE</name>
<dbReference type="InterPro" id="IPR014284">
    <property type="entry name" value="RNA_pol_sigma-70_dom"/>
</dbReference>
<keyword evidence="3" id="KW-0731">Sigma factor</keyword>
<comment type="similarity">
    <text evidence="1">Belongs to the sigma-70 factor family. ECF subfamily.</text>
</comment>
<dbReference type="RefSeq" id="WP_090393550.1">
    <property type="nucleotide sequence ID" value="NZ_FMZO01000030.1"/>
</dbReference>
<dbReference type="InterPro" id="IPR014327">
    <property type="entry name" value="RNA_pol_sigma70_bacteroid"/>
</dbReference>
<organism evidence="7 8">
    <name type="scientific">Niabella drilacis (strain DSM 25811 / CCM 8410 / CCUG 62505 / LMG 26954 / E90)</name>
    <dbReference type="NCBI Taxonomy" id="1285928"/>
    <lineage>
        <taxon>Bacteria</taxon>
        <taxon>Pseudomonadati</taxon>
        <taxon>Bacteroidota</taxon>
        <taxon>Chitinophagia</taxon>
        <taxon>Chitinophagales</taxon>
        <taxon>Chitinophagaceae</taxon>
        <taxon>Niabella</taxon>
    </lineage>
</organism>
<dbReference type="NCBIfam" id="TIGR02937">
    <property type="entry name" value="sigma70-ECF"/>
    <property type="match status" value="1"/>
</dbReference>
<dbReference type="AlphaFoldDB" id="A0A1G7BKQ1"/>
<evidence type="ECO:0000313" key="8">
    <source>
        <dbReference type="Proteomes" id="UP000198757"/>
    </source>
</evidence>
<dbReference type="Gene3D" id="1.10.1740.10">
    <property type="match status" value="1"/>
</dbReference>
<dbReference type="InterPro" id="IPR007627">
    <property type="entry name" value="RNA_pol_sigma70_r2"/>
</dbReference>
<sequence length="187" mass="21997">MNACSDSELLMMLSSDNRPAFGELYNRYWEKLFALAYNRLKDIPAAEDAVHDVFESLWNNRRKAQILALENYLATAVKYTVLAQIKKRDHARKYAQEYEHRYVVHSKTESALHNRRILEIIETEINRLPEKCRLIFKYSREQGMSSREIAAALDVSPKTVDNQIYRALSHLKLRLKQHLHSLLFSIF</sequence>
<evidence type="ECO:0000259" key="6">
    <source>
        <dbReference type="Pfam" id="PF08281"/>
    </source>
</evidence>
<evidence type="ECO:0000256" key="3">
    <source>
        <dbReference type="ARBA" id="ARBA00023082"/>
    </source>
</evidence>
<dbReference type="Proteomes" id="UP000198757">
    <property type="component" value="Unassembled WGS sequence"/>
</dbReference>
<dbReference type="Pfam" id="PF04542">
    <property type="entry name" value="Sigma70_r2"/>
    <property type="match status" value="1"/>
</dbReference>
<dbReference type="InterPro" id="IPR039425">
    <property type="entry name" value="RNA_pol_sigma-70-like"/>
</dbReference>
<evidence type="ECO:0000259" key="5">
    <source>
        <dbReference type="Pfam" id="PF04542"/>
    </source>
</evidence>
<dbReference type="InterPro" id="IPR036388">
    <property type="entry name" value="WH-like_DNA-bd_sf"/>
</dbReference>
<feature type="domain" description="RNA polymerase sigma factor 70 region 4 type 2" evidence="6">
    <location>
        <begin position="119"/>
        <end position="171"/>
    </location>
</feature>
<proteinExistence type="inferred from homology"/>
<dbReference type="EMBL" id="FMZO01000030">
    <property type="protein sequence ID" value="SDE27016.1"/>
    <property type="molecule type" value="Genomic_DNA"/>
</dbReference>
<dbReference type="Pfam" id="PF08281">
    <property type="entry name" value="Sigma70_r4_2"/>
    <property type="match status" value="1"/>
</dbReference>
<evidence type="ECO:0000256" key="1">
    <source>
        <dbReference type="ARBA" id="ARBA00010641"/>
    </source>
</evidence>
<evidence type="ECO:0000313" key="7">
    <source>
        <dbReference type="EMBL" id="SDE27016.1"/>
    </source>
</evidence>
<dbReference type="PANTHER" id="PTHR43133:SF46">
    <property type="entry name" value="RNA POLYMERASE SIGMA-70 FACTOR ECF SUBFAMILY"/>
    <property type="match status" value="1"/>
</dbReference>
<protein>
    <submittedName>
        <fullName evidence="7">RNA polymerase sigma-70 factor, ECF subfamily</fullName>
    </submittedName>
</protein>
<dbReference type="InterPro" id="IPR013249">
    <property type="entry name" value="RNA_pol_sigma70_r4_t2"/>
</dbReference>
<dbReference type="GO" id="GO:0016987">
    <property type="term" value="F:sigma factor activity"/>
    <property type="evidence" value="ECO:0007669"/>
    <property type="project" value="UniProtKB-KW"/>
</dbReference>
<dbReference type="OrthoDB" id="1097528at2"/>
<dbReference type="SUPFAM" id="SSF88946">
    <property type="entry name" value="Sigma2 domain of RNA polymerase sigma factors"/>
    <property type="match status" value="1"/>
</dbReference>
<evidence type="ECO:0000256" key="4">
    <source>
        <dbReference type="ARBA" id="ARBA00023163"/>
    </source>
</evidence>
<accession>A0A1G7BKQ1</accession>
<feature type="domain" description="RNA polymerase sigma-70 region 2" evidence="5">
    <location>
        <begin position="24"/>
        <end position="89"/>
    </location>
</feature>